<dbReference type="NCBIfam" id="NF047856">
    <property type="entry name" value="BGlucanaseBglS"/>
    <property type="match status" value="1"/>
</dbReference>
<evidence type="ECO:0000256" key="9">
    <source>
        <dbReference type="ARBA" id="ARBA00031665"/>
    </source>
</evidence>
<keyword evidence="5 13" id="KW-0378">Hydrolase</keyword>
<dbReference type="RefSeq" id="WP_257445361.1">
    <property type="nucleotide sequence ID" value="NZ_JANIPJ010000006.1"/>
</dbReference>
<dbReference type="CDD" id="cd02175">
    <property type="entry name" value="GH16_lichenase"/>
    <property type="match status" value="1"/>
</dbReference>
<feature type="signal peptide" evidence="11">
    <location>
        <begin position="1"/>
        <end position="22"/>
    </location>
</feature>
<name>A0A9X2SB36_9BACL</name>
<dbReference type="Proteomes" id="UP001141950">
    <property type="component" value="Unassembled WGS sequence"/>
</dbReference>
<proteinExistence type="inferred from homology"/>
<dbReference type="PROSITE" id="PS51257">
    <property type="entry name" value="PROKAR_LIPOPROTEIN"/>
    <property type="match status" value="1"/>
</dbReference>
<organism evidence="13 14">
    <name type="scientific">Paenibacillus soyae</name>
    <dbReference type="NCBI Taxonomy" id="2969249"/>
    <lineage>
        <taxon>Bacteria</taxon>
        <taxon>Bacillati</taxon>
        <taxon>Bacillota</taxon>
        <taxon>Bacilli</taxon>
        <taxon>Bacillales</taxon>
        <taxon>Paenibacillaceae</taxon>
        <taxon>Paenibacillus</taxon>
    </lineage>
</organism>
<dbReference type="PROSITE" id="PS01034">
    <property type="entry name" value="GH16_1"/>
    <property type="match status" value="1"/>
</dbReference>
<keyword evidence="11" id="KW-0732">Signal</keyword>
<comment type="similarity">
    <text evidence="2">Belongs to the glycosyl hydrolase 16 family.</text>
</comment>
<dbReference type="EMBL" id="JANIPJ010000006">
    <property type="protein sequence ID" value="MCR2804382.1"/>
    <property type="molecule type" value="Genomic_DNA"/>
</dbReference>
<evidence type="ECO:0000256" key="4">
    <source>
        <dbReference type="ARBA" id="ARBA00014569"/>
    </source>
</evidence>
<reference evidence="13" key="1">
    <citation type="submission" date="2022-08" db="EMBL/GenBank/DDBJ databases">
        <title>The genomic sequence of strain Paenibacillus sp. SCIV0701.</title>
        <authorList>
            <person name="Zhao H."/>
        </authorList>
    </citation>
    <scope>NUCLEOTIDE SEQUENCE</scope>
    <source>
        <strain evidence="13">SCIV0701</strain>
    </source>
</reference>
<evidence type="ECO:0000256" key="8">
    <source>
        <dbReference type="ARBA" id="ARBA00029771"/>
    </source>
</evidence>
<dbReference type="InterPro" id="IPR013320">
    <property type="entry name" value="ConA-like_dom_sf"/>
</dbReference>
<dbReference type="PRINTS" id="PR00737">
    <property type="entry name" value="GLHYDRLASE16"/>
</dbReference>
<dbReference type="SUPFAM" id="SSF49899">
    <property type="entry name" value="Concanavalin A-like lectins/glucanases"/>
    <property type="match status" value="1"/>
</dbReference>
<evidence type="ECO:0000256" key="1">
    <source>
        <dbReference type="ARBA" id="ARBA00000481"/>
    </source>
</evidence>
<feature type="chain" id="PRO_5040994107" description="Beta-glucanase" evidence="11">
    <location>
        <begin position="23"/>
        <end position="248"/>
    </location>
</feature>
<sequence>MKKKITVLAVLAALLASGCSEKTEILEEKQEDTWVQAFAQHDPEKWEMSTGYSNGNPFDCVWSSDNIHFGGSHMELTLTKGSTGGIQGSEYKTLDTYHYGKYEVRMKAAKNIGIVSSFFVYTGPSFGTPWDEIDIEFLGKDTTKVQLNYYTNGVGGHEKLIDLGYDASEEFHDYAFEWKKDEINWYIDGKLVHTATENIPVTPAKIMMNLWNGIGVDEWLGAYDGASPITAEYEWMKFTPYEEEPNIT</sequence>
<comment type="catalytic activity">
    <reaction evidence="1">
        <text>Hydrolysis of (1-&gt;4)-beta-D-glucosidic linkages in beta-D-glucans containing (1-&gt;3)- and (1-&gt;4)-bonds.</text>
        <dbReference type="EC" id="3.2.1.73"/>
    </reaction>
</comment>
<dbReference type="GO" id="GO:0005975">
    <property type="term" value="P:carbohydrate metabolic process"/>
    <property type="evidence" value="ECO:0007669"/>
    <property type="project" value="InterPro"/>
</dbReference>
<feature type="active site" description="Nucleophile" evidence="10">
    <location>
        <position position="132"/>
    </location>
</feature>
<protein>
    <recommendedName>
        <fullName evidence="4">Beta-glucanase</fullName>
        <ecNumber evidence="3">3.2.1.73</ecNumber>
    </recommendedName>
    <alternativeName>
        <fullName evidence="9">1,3-1,4-beta-D-glucan 4-glucanohydrolase</fullName>
    </alternativeName>
    <alternativeName>
        <fullName evidence="8">Endo-beta-1,3-1,4 glucanase</fullName>
    </alternativeName>
    <alternativeName>
        <fullName evidence="7">Lichenase</fullName>
    </alternativeName>
</protein>
<keyword evidence="14" id="KW-1185">Reference proteome</keyword>
<feature type="active site" description="Proton donor" evidence="10">
    <location>
        <position position="136"/>
    </location>
</feature>
<evidence type="ECO:0000313" key="13">
    <source>
        <dbReference type="EMBL" id="MCR2804382.1"/>
    </source>
</evidence>
<evidence type="ECO:0000256" key="6">
    <source>
        <dbReference type="ARBA" id="ARBA00023295"/>
    </source>
</evidence>
<accession>A0A9X2SB36</accession>
<dbReference type="EC" id="3.2.1.73" evidence="3"/>
<evidence type="ECO:0000256" key="5">
    <source>
        <dbReference type="ARBA" id="ARBA00022801"/>
    </source>
</evidence>
<gene>
    <name evidence="13" type="ORF">NQZ67_10860</name>
</gene>
<keyword evidence="6" id="KW-0326">Glycosidase</keyword>
<evidence type="ECO:0000313" key="14">
    <source>
        <dbReference type="Proteomes" id="UP001141950"/>
    </source>
</evidence>
<evidence type="ECO:0000259" key="12">
    <source>
        <dbReference type="PROSITE" id="PS51762"/>
    </source>
</evidence>
<evidence type="ECO:0000256" key="7">
    <source>
        <dbReference type="ARBA" id="ARBA00029722"/>
    </source>
</evidence>
<dbReference type="Gene3D" id="2.60.120.200">
    <property type="match status" value="1"/>
</dbReference>
<dbReference type="InterPro" id="IPR044791">
    <property type="entry name" value="Beta-glucanase/XTH"/>
</dbReference>
<dbReference type="InterPro" id="IPR008264">
    <property type="entry name" value="Beta_glucanase"/>
</dbReference>
<dbReference type="Pfam" id="PF00722">
    <property type="entry name" value="Glyco_hydro_16"/>
    <property type="match status" value="1"/>
</dbReference>
<evidence type="ECO:0000256" key="10">
    <source>
        <dbReference type="PIRSR" id="PIRSR608264-1"/>
    </source>
</evidence>
<evidence type="ECO:0000256" key="2">
    <source>
        <dbReference type="ARBA" id="ARBA00006865"/>
    </source>
</evidence>
<evidence type="ECO:0000256" key="11">
    <source>
        <dbReference type="SAM" id="SignalP"/>
    </source>
</evidence>
<feature type="domain" description="GH16" evidence="12">
    <location>
        <begin position="32"/>
        <end position="244"/>
    </location>
</feature>
<dbReference type="PROSITE" id="PS51762">
    <property type="entry name" value="GH16_2"/>
    <property type="match status" value="1"/>
</dbReference>
<evidence type="ECO:0000256" key="3">
    <source>
        <dbReference type="ARBA" id="ARBA00012690"/>
    </source>
</evidence>
<dbReference type="AlphaFoldDB" id="A0A9X2SB36"/>
<dbReference type="PANTHER" id="PTHR31062">
    <property type="entry name" value="XYLOGLUCAN ENDOTRANSGLUCOSYLASE/HYDROLASE PROTEIN 8-RELATED"/>
    <property type="match status" value="1"/>
</dbReference>
<dbReference type="InterPro" id="IPR000757">
    <property type="entry name" value="Beta-glucanase-like"/>
</dbReference>
<comment type="caution">
    <text evidence="13">The sequence shown here is derived from an EMBL/GenBank/DDBJ whole genome shotgun (WGS) entry which is preliminary data.</text>
</comment>
<dbReference type="GO" id="GO:0042972">
    <property type="term" value="F:licheninase activity"/>
    <property type="evidence" value="ECO:0007669"/>
    <property type="project" value="UniProtKB-EC"/>
</dbReference>
<dbReference type="InterPro" id="IPR008263">
    <property type="entry name" value="GH16_AS"/>
</dbReference>